<accession>A0A1A9ZQ29</accession>
<keyword evidence="2" id="KW-1185">Reference proteome</keyword>
<evidence type="ECO:0000313" key="1">
    <source>
        <dbReference type="EnsemblMetazoa" id="GPAI021496-PA"/>
    </source>
</evidence>
<name>A0A1A9ZQ29_GLOPL</name>
<dbReference type="Proteomes" id="UP000092445">
    <property type="component" value="Unassembled WGS sequence"/>
</dbReference>
<dbReference type="VEuPathDB" id="VectorBase:GPAI021496"/>
<protein>
    <submittedName>
        <fullName evidence="1">Uncharacterized protein</fullName>
    </submittedName>
</protein>
<proteinExistence type="predicted"/>
<reference evidence="1" key="2">
    <citation type="submission" date="2020-05" db="UniProtKB">
        <authorList>
            <consortium name="EnsemblMetazoa"/>
        </authorList>
    </citation>
    <scope>IDENTIFICATION</scope>
    <source>
        <strain evidence="1">IAEA</strain>
    </source>
</reference>
<dbReference type="EnsemblMetazoa" id="GPAI021496-RA">
    <property type="protein sequence ID" value="GPAI021496-PA"/>
    <property type="gene ID" value="GPAI021496"/>
</dbReference>
<organism evidence="1 2">
    <name type="scientific">Glossina pallidipes</name>
    <name type="common">Tsetse fly</name>
    <dbReference type="NCBI Taxonomy" id="7398"/>
    <lineage>
        <taxon>Eukaryota</taxon>
        <taxon>Metazoa</taxon>
        <taxon>Ecdysozoa</taxon>
        <taxon>Arthropoda</taxon>
        <taxon>Hexapoda</taxon>
        <taxon>Insecta</taxon>
        <taxon>Pterygota</taxon>
        <taxon>Neoptera</taxon>
        <taxon>Endopterygota</taxon>
        <taxon>Diptera</taxon>
        <taxon>Brachycera</taxon>
        <taxon>Muscomorpha</taxon>
        <taxon>Hippoboscoidea</taxon>
        <taxon>Glossinidae</taxon>
        <taxon>Glossina</taxon>
    </lineage>
</organism>
<sequence>MHSYNKSGYGSTVILPNTTISDIQFGTQHSAIETVQIVDSCEVLSHSTTVRCYRSLLPSDMTDRADVSTNDYDNMLTRGSRKVSSSLKTASTFLRACVSDILQKS</sequence>
<reference evidence="2" key="1">
    <citation type="submission" date="2014-03" db="EMBL/GenBank/DDBJ databases">
        <authorList>
            <person name="Aksoy S."/>
            <person name="Warren W."/>
            <person name="Wilson R.K."/>
        </authorList>
    </citation>
    <scope>NUCLEOTIDE SEQUENCE [LARGE SCALE GENOMIC DNA]</scope>
    <source>
        <strain evidence="2">IAEA</strain>
    </source>
</reference>
<evidence type="ECO:0000313" key="2">
    <source>
        <dbReference type="Proteomes" id="UP000092445"/>
    </source>
</evidence>
<dbReference type="AlphaFoldDB" id="A0A1A9ZQ29"/>